<dbReference type="Gene3D" id="3.40.50.850">
    <property type="entry name" value="Isochorismatase-like"/>
    <property type="match status" value="1"/>
</dbReference>
<dbReference type="PANTHER" id="PTHR43540:SF6">
    <property type="entry name" value="ISOCHORISMATASE-LIKE DOMAIN-CONTAINING PROTEIN"/>
    <property type="match status" value="1"/>
</dbReference>
<evidence type="ECO:0000256" key="1">
    <source>
        <dbReference type="ARBA" id="ARBA00022801"/>
    </source>
</evidence>
<feature type="domain" description="Isochorismatase-like" evidence="2">
    <location>
        <begin position="6"/>
        <end position="141"/>
    </location>
</feature>
<keyword evidence="1" id="KW-0378">Hydrolase</keyword>
<dbReference type="PANTHER" id="PTHR43540">
    <property type="entry name" value="PEROXYUREIDOACRYLATE/UREIDOACRYLATE AMIDOHYDROLASE-RELATED"/>
    <property type="match status" value="1"/>
</dbReference>
<evidence type="ECO:0000259" key="2">
    <source>
        <dbReference type="Pfam" id="PF00857"/>
    </source>
</evidence>
<proteinExistence type="predicted"/>
<evidence type="ECO:0000313" key="4">
    <source>
        <dbReference type="Proteomes" id="UP001521931"/>
    </source>
</evidence>
<dbReference type="InterPro" id="IPR000868">
    <property type="entry name" value="Isochorismatase-like_dom"/>
</dbReference>
<dbReference type="InterPro" id="IPR036380">
    <property type="entry name" value="Isochorismatase-like_sf"/>
</dbReference>
<dbReference type="SUPFAM" id="SSF52499">
    <property type="entry name" value="Isochorismatase-like hydrolases"/>
    <property type="match status" value="1"/>
</dbReference>
<dbReference type="Pfam" id="PF00857">
    <property type="entry name" value="Isochorismatase"/>
    <property type="match status" value="1"/>
</dbReference>
<dbReference type="InterPro" id="IPR050272">
    <property type="entry name" value="Isochorismatase-like_hydrls"/>
</dbReference>
<evidence type="ECO:0000313" key="3">
    <source>
        <dbReference type="EMBL" id="MCG7323313.1"/>
    </source>
</evidence>
<dbReference type="Proteomes" id="UP001521931">
    <property type="component" value="Unassembled WGS sequence"/>
</dbReference>
<gene>
    <name evidence="3" type="ORF">MHL29_15630</name>
</gene>
<sequence length="180" mass="19433">MTDTTAALLVVDVQRDVMAESINSDAVIGNVRTLVDRARERSVPVIWVRHNADQELVLGSDGWQIVSDLDPGEEPVVDKRYGDAFADTDLEDQLRQVGAQEVVLCGAQTDACIRSTFYGGLYRGYPMTLVADAHTTGDLRQWGAEYAPEQAINMLNLHADNTVLPGVRGSATTTADALGG</sequence>
<reference evidence="3 4" key="1">
    <citation type="submission" date="2022-02" db="EMBL/GenBank/DDBJ databases">
        <title>Uncovering new skin microbiome diversity through culturing and metagenomics.</title>
        <authorList>
            <person name="Conlan S."/>
            <person name="Deming C."/>
            <person name="Nisc Comparative Sequencing Program N."/>
            <person name="Segre J.A."/>
        </authorList>
    </citation>
    <scope>NUCLEOTIDE SEQUENCE [LARGE SCALE GENOMIC DNA]</scope>
    <source>
        <strain evidence="3 4">ACRQZ</strain>
    </source>
</reference>
<protein>
    <submittedName>
        <fullName evidence="3">Isochorismatase family protein</fullName>
    </submittedName>
</protein>
<keyword evidence="4" id="KW-1185">Reference proteome</keyword>
<organism evidence="3 4">
    <name type="scientific">Arsenicicoccus bolidensis</name>
    <dbReference type="NCBI Taxonomy" id="229480"/>
    <lineage>
        <taxon>Bacteria</taxon>
        <taxon>Bacillati</taxon>
        <taxon>Actinomycetota</taxon>
        <taxon>Actinomycetes</taxon>
        <taxon>Micrococcales</taxon>
        <taxon>Intrasporangiaceae</taxon>
        <taxon>Arsenicicoccus</taxon>
    </lineage>
</organism>
<dbReference type="EMBL" id="JAKRCV010000068">
    <property type="protein sequence ID" value="MCG7323313.1"/>
    <property type="molecule type" value="Genomic_DNA"/>
</dbReference>
<comment type="caution">
    <text evidence="3">The sequence shown here is derived from an EMBL/GenBank/DDBJ whole genome shotgun (WGS) entry which is preliminary data.</text>
</comment>
<dbReference type="RefSeq" id="WP_239266007.1">
    <property type="nucleotide sequence ID" value="NZ_JAKRCV010000068.1"/>
</dbReference>
<accession>A0ABS9Q5Z7</accession>
<name>A0ABS9Q5Z7_9MICO</name>